<dbReference type="InterPro" id="IPR041657">
    <property type="entry name" value="HTH_17"/>
</dbReference>
<proteinExistence type="predicted"/>
<evidence type="ECO:0000313" key="4">
    <source>
        <dbReference type="Proteomes" id="UP000676967"/>
    </source>
</evidence>
<evidence type="ECO:0000259" key="2">
    <source>
        <dbReference type="Pfam" id="PF12728"/>
    </source>
</evidence>
<keyword evidence="4" id="KW-1185">Reference proteome</keyword>
<evidence type="ECO:0000256" key="1">
    <source>
        <dbReference type="SAM" id="MobiDB-lite"/>
    </source>
</evidence>
<gene>
    <name evidence="3" type="ORF">Aiant_53570</name>
</gene>
<name>A0ABM7LZG4_9ACTN</name>
<evidence type="ECO:0000313" key="3">
    <source>
        <dbReference type="EMBL" id="BCJ44700.1"/>
    </source>
</evidence>
<dbReference type="Proteomes" id="UP000676967">
    <property type="component" value="Chromosome"/>
</dbReference>
<feature type="domain" description="Helix-turn-helix" evidence="2">
    <location>
        <begin position="16"/>
        <end position="57"/>
    </location>
</feature>
<dbReference type="Pfam" id="PF12728">
    <property type="entry name" value="HTH_17"/>
    <property type="match status" value="1"/>
</dbReference>
<sequence>MTAPARDFTDHIPRIFTLDESAEILRVKKSWLERKAASREIPFSKLGGAYHFSTDHLWRIFFQYEQVPSTGESDEPAAIIPRRKRQRTAPADPRVVPLRPRTPRTSRQSQLAA</sequence>
<organism evidence="3 4">
    <name type="scientific">Actinoplanes ianthinogenes</name>
    <dbReference type="NCBI Taxonomy" id="122358"/>
    <lineage>
        <taxon>Bacteria</taxon>
        <taxon>Bacillati</taxon>
        <taxon>Actinomycetota</taxon>
        <taxon>Actinomycetes</taxon>
        <taxon>Micromonosporales</taxon>
        <taxon>Micromonosporaceae</taxon>
        <taxon>Actinoplanes</taxon>
    </lineage>
</organism>
<feature type="compositionally biased region" description="Low complexity" evidence="1">
    <location>
        <begin position="93"/>
        <end position="113"/>
    </location>
</feature>
<feature type="region of interest" description="Disordered" evidence="1">
    <location>
        <begin position="68"/>
        <end position="113"/>
    </location>
</feature>
<dbReference type="EMBL" id="AP023356">
    <property type="protein sequence ID" value="BCJ44700.1"/>
    <property type="molecule type" value="Genomic_DNA"/>
</dbReference>
<protein>
    <recommendedName>
        <fullName evidence="2">Helix-turn-helix domain-containing protein</fullName>
    </recommendedName>
</protein>
<accession>A0ABM7LZG4</accession>
<reference evidence="3 4" key="1">
    <citation type="submission" date="2020-08" db="EMBL/GenBank/DDBJ databases">
        <title>Whole genome shotgun sequence of Actinoplanes ianthinogenes NBRC 13996.</title>
        <authorList>
            <person name="Komaki H."/>
            <person name="Tamura T."/>
        </authorList>
    </citation>
    <scope>NUCLEOTIDE SEQUENCE [LARGE SCALE GENOMIC DNA]</scope>
    <source>
        <strain evidence="3 4">NBRC 13996</strain>
    </source>
</reference>